<comment type="caution">
    <text evidence="1">The sequence shown here is derived from an EMBL/GenBank/DDBJ whole genome shotgun (WGS) entry which is preliminary data.</text>
</comment>
<reference evidence="1 2" key="1">
    <citation type="submission" date="2021-06" db="EMBL/GenBank/DDBJ databases">
        <title>Caerostris extrusa draft genome.</title>
        <authorList>
            <person name="Kono N."/>
            <person name="Arakawa K."/>
        </authorList>
    </citation>
    <scope>NUCLEOTIDE SEQUENCE [LARGE SCALE GENOMIC DNA]</scope>
</reference>
<protein>
    <submittedName>
        <fullName evidence="1">Uncharacterized protein</fullName>
    </submittedName>
</protein>
<dbReference type="EMBL" id="BPLR01013632">
    <property type="protein sequence ID" value="GIY62543.1"/>
    <property type="molecule type" value="Genomic_DNA"/>
</dbReference>
<evidence type="ECO:0000313" key="1">
    <source>
        <dbReference type="EMBL" id="GIY62543.1"/>
    </source>
</evidence>
<organism evidence="1 2">
    <name type="scientific">Caerostris extrusa</name>
    <name type="common">Bark spider</name>
    <name type="synonym">Caerostris bankana</name>
    <dbReference type="NCBI Taxonomy" id="172846"/>
    <lineage>
        <taxon>Eukaryota</taxon>
        <taxon>Metazoa</taxon>
        <taxon>Ecdysozoa</taxon>
        <taxon>Arthropoda</taxon>
        <taxon>Chelicerata</taxon>
        <taxon>Arachnida</taxon>
        <taxon>Araneae</taxon>
        <taxon>Araneomorphae</taxon>
        <taxon>Entelegynae</taxon>
        <taxon>Araneoidea</taxon>
        <taxon>Araneidae</taxon>
        <taxon>Caerostris</taxon>
    </lineage>
</organism>
<sequence length="135" mass="14941">MRGGGRGGFGRILPIEKLTLPLASPLFEKRAEGKNGKALQPFTHSVVDQGSMALLTDSTSVHGSLKQQDGLEKDAMETSSWKRWNFYEGVARKIQCSTLAHASPDIKRISRMLIAYILGILSNKEQFAIFSLVEY</sequence>
<dbReference type="Proteomes" id="UP001054945">
    <property type="component" value="Unassembled WGS sequence"/>
</dbReference>
<keyword evidence="2" id="KW-1185">Reference proteome</keyword>
<gene>
    <name evidence="1" type="ORF">CEXT_425311</name>
</gene>
<name>A0AAV4UXS5_CAEEX</name>
<proteinExistence type="predicted"/>
<accession>A0AAV4UXS5</accession>
<dbReference type="AlphaFoldDB" id="A0AAV4UXS5"/>
<evidence type="ECO:0000313" key="2">
    <source>
        <dbReference type="Proteomes" id="UP001054945"/>
    </source>
</evidence>